<feature type="transmembrane region" description="Helical" evidence="1">
    <location>
        <begin position="24"/>
        <end position="47"/>
    </location>
</feature>
<feature type="transmembrane region" description="Helical" evidence="1">
    <location>
        <begin position="68"/>
        <end position="89"/>
    </location>
</feature>
<dbReference type="InterPro" id="IPR057798">
    <property type="entry name" value="PH_YqeB"/>
</dbReference>
<evidence type="ECO:0000313" key="3">
    <source>
        <dbReference type="EMBL" id="WUU55656.1"/>
    </source>
</evidence>
<evidence type="ECO:0000256" key="1">
    <source>
        <dbReference type="SAM" id="Phobius"/>
    </source>
</evidence>
<evidence type="ECO:0000259" key="2">
    <source>
        <dbReference type="Pfam" id="PF23494"/>
    </source>
</evidence>
<proteinExistence type="predicted"/>
<gene>
    <name evidence="3" type="ORF">OIE82_22030</name>
</gene>
<name>A0ABZ1YA94_9ACTN</name>
<keyword evidence="1" id="KW-1133">Transmembrane helix</keyword>
<dbReference type="RefSeq" id="WP_395759216.1">
    <property type="nucleotide sequence ID" value="NZ_CP109207.1"/>
</dbReference>
<dbReference type="EMBL" id="CP109207">
    <property type="protein sequence ID" value="WUU55656.1"/>
    <property type="molecule type" value="Genomic_DNA"/>
</dbReference>
<reference evidence="3" key="1">
    <citation type="submission" date="2022-10" db="EMBL/GenBank/DDBJ databases">
        <title>The complete genomes of actinobacterial strains from the NBC collection.</title>
        <authorList>
            <person name="Joergensen T.S."/>
            <person name="Alvarez Arevalo M."/>
            <person name="Sterndorff E.B."/>
            <person name="Faurdal D."/>
            <person name="Vuksanovic O."/>
            <person name="Mourched A.-S."/>
            <person name="Charusanti P."/>
            <person name="Shaw S."/>
            <person name="Blin K."/>
            <person name="Weber T."/>
        </authorList>
    </citation>
    <scope>NUCLEOTIDE SEQUENCE [LARGE SCALE GENOMIC DNA]</scope>
    <source>
        <strain evidence="3">NBC 01686</strain>
    </source>
</reference>
<dbReference type="Pfam" id="PF23494">
    <property type="entry name" value="bPH_10"/>
    <property type="match status" value="1"/>
</dbReference>
<sequence length="160" mass="16921">MDSDKKPPAPVWDETVLAQSPLPLTYVCVGCGAGLGALVPPLAKWMVTLRSAPFKGPAELLTSVPEPWLTLGATGVGTLLGLVLGALAVHEPLAVRIGDARIVLTVRDASREFRREDVASAHRDGKQVVLLAPDSAELARESSDLSYSRLAEALTAHGHR</sequence>
<accession>A0ABZ1YA94</accession>
<keyword evidence="1" id="KW-0812">Transmembrane</keyword>
<organism evidence="3">
    <name type="scientific">Streptomyces althioticus</name>
    <dbReference type="NCBI Taxonomy" id="83380"/>
    <lineage>
        <taxon>Bacteria</taxon>
        <taxon>Bacillati</taxon>
        <taxon>Actinomycetota</taxon>
        <taxon>Actinomycetes</taxon>
        <taxon>Kitasatosporales</taxon>
        <taxon>Streptomycetaceae</taxon>
        <taxon>Streptomyces</taxon>
        <taxon>Streptomyces althioticus group</taxon>
    </lineage>
</organism>
<protein>
    <recommendedName>
        <fullName evidence="2">YqeB PH domain-containing protein</fullName>
    </recommendedName>
</protein>
<keyword evidence="1" id="KW-0472">Membrane</keyword>
<feature type="domain" description="YqeB PH" evidence="2">
    <location>
        <begin position="24"/>
        <end position="159"/>
    </location>
</feature>